<dbReference type="AlphaFoldDB" id="A0A8D8WEP7"/>
<feature type="domain" description="C2H2-type" evidence="7">
    <location>
        <begin position="446"/>
        <end position="473"/>
    </location>
</feature>
<protein>
    <submittedName>
        <fullName evidence="8">Zinc finger protein 26</fullName>
    </submittedName>
</protein>
<dbReference type="PROSITE" id="PS50157">
    <property type="entry name" value="ZINC_FINGER_C2H2_2"/>
    <property type="match status" value="10"/>
</dbReference>
<organism evidence="8">
    <name type="scientific">Cacopsylla melanoneura</name>
    <dbReference type="NCBI Taxonomy" id="428564"/>
    <lineage>
        <taxon>Eukaryota</taxon>
        <taxon>Metazoa</taxon>
        <taxon>Ecdysozoa</taxon>
        <taxon>Arthropoda</taxon>
        <taxon>Hexapoda</taxon>
        <taxon>Insecta</taxon>
        <taxon>Pterygota</taxon>
        <taxon>Neoptera</taxon>
        <taxon>Paraneoptera</taxon>
        <taxon>Hemiptera</taxon>
        <taxon>Sternorrhyncha</taxon>
        <taxon>Psylloidea</taxon>
        <taxon>Psyllidae</taxon>
        <taxon>Psyllinae</taxon>
        <taxon>Cacopsylla</taxon>
    </lineage>
</organism>
<dbReference type="FunFam" id="3.30.160.60:FF:001846">
    <property type="entry name" value="ZNF121 isoform 1"/>
    <property type="match status" value="1"/>
</dbReference>
<dbReference type="PANTHER" id="PTHR23234">
    <property type="entry name" value="ZNF44 PROTEIN"/>
    <property type="match status" value="1"/>
</dbReference>
<dbReference type="PROSITE" id="PS00028">
    <property type="entry name" value="ZINC_FINGER_C2H2_1"/>
    <property type="match status" value="12"/>
</dbReference>
<dbReference type="InterPro" id="IPR036236">
    <property type="entry name" value="Znf_C2H2_sf"/>
</dbReference>
<dbReference type="InterPro" id="IPR050758">
    <property type="entry name" value="Znf_C2H2-type"/>
</dbReference>
<keyword evidence="4" id="KW-0862">Zinc</keyword>
<feature type="domain" description="C2H2-type" evidence="7">
    <location>
        <begin position="363"/>
        <end position="390"/>
    </location>
</feature>
<feature type="domain" description="C2H2-type" evidence="7">
    <location>
        <begin position="112"/>
        <end position="136"/>
    </location>
</feature>
<sequence length="473" mass="54960">MGLPIVCCINLGWYSACCRCIEVWSCCACEAAFCSDSGLRVHFLSHASGNHDHIEVDGDKCWNCNTLYTSHRIYKTSRIMYICAHCDACVTERKELELHIKIVHNVSNHTFYVCKLRCNKLFDTPQDIMKHVREKHELSDIKLSEFEVKGMSDITFTCGKCLTPCILSSKCSSCTAIERKVKLPANCNSHGESHVCFKCDLKFEDCSNLWTHIYSEHKTSTNQVQCNLCPASCSQDFRQPSLLIRHMKRSHKKKLVLVDEAKMLRQKCRVVEDGKERFQCPYCAQRLGSFWGLKEHIHIHTGEKSHTCTICQKKFRFKTRLNTHYKSVHENMRKHQCVYCGHTFNEKSNLNVHMRIHTGEKKYVCEQCGASFAQWAGLYNHKFTHKDSKFPCTHCERAYSLPSDLQKHIKTHTENRVYVCDVCGKVFKTAKNMRRHTKIHISDRQFICGVCNAMFKLKKYLTQHYKVHLKKSM</sequence>
<feature type="domain" description="C2H2-type" evidence="7">
    <location>
        <begin position="418"/>
        <end position="445"/>
    </location>
</feature>
<evidence type="ECO:0000313" key="8">
    <source>
        <dbReference type="EMBL" id="CAG6657493.1"/>
    </source>
</evidence>
<dbReference type="Gene3D" id="3.30.160.60">
    <property type="entry name" value="Classic Zinc Finger"/>
    <property type="match status" value="8"/>
</dbReference>
<feature type="signal peptide" evidence="6">
    <location>
        <begin position="1"/>
        <end position="18"/>
    </location>
</feature>
<feature type="domain" description="C2H2-type" evidence="7">
    <location>
        <begin position="390"/>
        <end position="417"/>
    </location>
</feature>
<evidence type="ECO:0000256" key="1">
    <source>
        <dbReference type="ARBA" id="ARBA00022723"/>
    </source>
</evidence>
<keyword evidence="1" id="KW-0479">Metal-binding</keyword>
<dbReference type="InterPro" id="IPR013087">
    <property type="entry name" value="Znf_C2H2_type"/>
</dbReference>
<feature type="domain" description="C2H2-type" evidence="7">
    <location>
        <begin position="81"/>
        <end position="109"/>
    </location>
</feature>
<dbReference type="SUPFAM" id="SSF57667">
    <property type="entry name" value="beta-beta-alpha zinc fingers"/>
    <property type="match status" value="4"/>
</dbReference>
<keyword evidence="2" id="KW-0677">Repeat</keyword>
<evidence type="ECO:0000259" key="7">
    <source>
        <dbReference type="PROSITE" id="PS50157"/>
    </source>
</evidence>
<dbReference type="EMBL" id="HBUF01188550">
    <property type="protein sequence ID" value="CAG6657497.1"/>
    <property type="molecule type" value="Transcribed_RNA"/>
</dbReference>
<dbReference type="GO" id="GO:0008270">
    <property type="term" value="F:zinc ion binding"/>
    <property type="evidence" value="ECO:0007669"/>
    <property type="project" value="UniProtKB-KW"/>
</dbReference>
<feature type="domain" description="C2H2-type" evidence="7">
    <location>
        <begin position="278"/>
        <end position="305"/>
    </location>
</feature>
<dbReference type="GO" id="GO:0030674">
    <property type="term" value="F:protein-macromolecule adaptor activity"/>
    <property type="evidence" value="ECO:0007669"/>
    <property type="project" value="UniProtKB-ARBA"/>
</dbReference>
<keyword evidence="3 5" id="KW-0863">Zinc-finger</keyword>
<evidence type="ECO:0000256" key="5">
    <source>
        <dbReference type="PROSITE-ProRule" id="PRU00042"/>
    </source>
</evidence>
<keyword evidence="6" id="KW-0732">Signal</keyword>
<dbReference type="EMBL" id="HBUF01188551">
    <property type="protein sequence ID" value="CAG6657501.1"/>
    <property type="molecule type" value="Transcribed_RNA"/>
</dbReference>
<accession>A0A8D8WEP7</accession>
<proteinExistence type="predicted"/>
<evidence type="ECO:0000256" key="2">
    <source>
        <dbReference type="ARBA" id="ARBA00022737"/>
    </source>
</evidence>
<reference evidence="8" key="1">
    <citation type="submission" date="2021-05" db="EMBL/GenBank/DDBJ databases">
        <authorList>
            <person name="Alioto T."/>
            <person name="Alioto T."/>
            <person name="Gomez Garrido J."/>
        </authorList>
    </citation>
    <scope>NUCLEOTIDE SEQUENCE</scope>
</reference>
<dbReference type="EMBL" id="HBUF01188549">
    <property type="protein sequence ID" value="CAG6657493.1"/>
    <property type="molecule type" value="Transcribed_RNA"/>
</dbReference>
<evidence type="ECO:0000256" key="3">
    <source>
        <dbReference type="ARBA" id="ARBA00022771"/>
    </source>
</evidence>
<dbReference type="FunFam" id="3.30.160.60:FF:000688">
    <property type="entry name" value="zinc finger protein 197 isoform X1"/>
    <property type="match status" value="1"/>
</dbReference>
<feature type="domain" description="C2H2-type" evidence="7">
    <location>
        <begin position="227"/>
        <end position="251"/>
    </location>
</feature>
<name>A0A8D8WEP7_9HEMI</name>
<evidence type="ECO:0000256" key="4">
    <source>
        <dbReference type="ARBA" id="ARBA00022833"/>
    </source>
</evidence>
<feature type="domain" description="C2H2-type" evidence="7">
    <location>
        <begin position="306"/>
        <end position="334"/>
    </location>
</feature>
<evidence type="ECO:0000256" key="6">
    <source>
        <dbReference type="SAM" id="SignalP"/>
    </source>
</evidence>
<dbReference type="SMART" id="SM00355">
    <property type="entry name" value="ZnF_C2H2"/>
    <property type="match status" value="12"/>
</dbReference>
<feature type="chain" id="PRO_5036262378" evidence="6">
    <location>
        <begin position="19"/>
        <end position="473"/>
    </location>
</feature>
<dbReference type="Pfam" id="PF00096">
    <property type="entry name" value="zf-C2H2"/>
    <property type="match status" value="5"/>
</dbReference>
<dbReference type="PANTHER" id="PTHR23234:SF10">
    <property type="entry name" value="RIKEN CDNA 6720489N17 GENE-RELATED"/>
    <property type="match status" value="1"/>
</dbReference>
<feature type="domain" description="C2H2-type" evidence="7">
    <location>
        <begin position="335"/>
        <end position="362"/>
    </location>
</feature>